<accession>A0A3M0DX94</accession>
<protein>
    <submittedName>
        <fullName evidence="1">DUF58 domain-containing protein</fullName>
    </submittedName>
    <submittedName>
        <fullName evidence="2">Uncharacterized protein (DUF58 family)</fullName>
    </submittedName>
</protein>
<dbReference type="Proteomes" id="UP000282007">
    <property type="component" value="Chromosome"/>
</dbReference>
<proteinExistence type="predicted"/>
<evidence type="ECO:0000313" key="1">
    <source>
        <dbReference type="EMBL" id="AZH24198.1"/>
    </source>
</evidence>
<dbReference type="RefSeq" id="WP_124896994.1">
    <property type="nucleotide sequence ID" value="NZ_CP034145.1"/>
</dbReference>
<reference evidence="2 3" key="1">
    <citation type="journal article" date="2015" name="Stand. Genomic Sci.">
        <title>Genomic Encyclopedia of Bacterial and Archaeal Type Strains, Phase III: the genomes of soil and plant-associated and newly described type strains.</title>
        <authorList>
            <person name="Whitman W.B."/>
            <person name="Woyke T."/>
            <person name="Klenk H.P."/>
            <person name="Zhou Y."/>
            <person name="Lilburn T.G."/>
            <person name="Beck B.J."/>
            <person name="De Vos P."/>
            <person name="Vandamme P."/>
            <person name="Eisen J.A."/>
            <person name="Garrity G."/>
            <person name="Hugenholtz P."/>
            <person name="Kyrpides N.C."/>
        </authorList>
    </citation>
    <scope>NUCLEOTIDE SEQUENCE [LARGE SCALE GENOMIC DNA]</scope>
    <source>
        <strain evidence="2 3">CGMCC 1.10124</strain>
    </source>
</reference>
<dbReference type="AlphaFoldDB" id="A0A3M0DX94"/>
<dbReference type="Gene3D" id="2.60.40.10">
    <property type="entry name" value="Immunoglobulins"/>
    <property type="match status" value="1"/>
</dbReference>
<reference evidence="1 4" key="2">
    <citation type="submission" date="2018-07" db="EMBL/GenBank/DDBJ databases">
        <title>Genome sequences of Haloplanus aerogenes JCM 16430T.</title>
        <authorList>
            <person name="Kim Y.B."/>
            <person name="Roh S.W."/>
        </authorList>
    </citation>
    <scope>NUCLEOTIDE SEQUENCE [LARGE SCALE GENOMIC DNA]</scope>
    <source>
        <strain evidence="1 4">JCM 16430</strain>
    </source>
</reference>
<sequence length="440" mass="46187">MIRRVRRYQGLVAAAVLLVSVGVGTGTPTLLLAGIVPLAFVVQGALSTLQPLDEQVRVEREVRPETPLPGQPVEVTLTVTNVGASILPDLRVRDGVPEELAIREGAASAGAALRPGESVTAEYTLTANRGRYAFQPVRLRASSVSGTVVAETTREADGPGAFECRIDAEDVPLRRRTTAFSGSLATDTGGVGVEFHATRDYRAGDPVSRINWRRYAKTGELSTVEYREQRAARVAVLIDGRDPNHVAAGASLPTGATLCAYAGTLAVRVLRDEGHHVGVGALGPADPITGRRPAWVPPDADGFAAHAAAVCNAAATGAEEAVTARTTPAATTRATTDGGRDAALVRFLGHLPATAQVILCTPALDDAVASMVETIRTHGHETTVLSPAVTPESVGGRTLALERGIRLDRMREVGATVVDWDREERLPVALARTLQAGGTR</sequence>
<evidence type="ECO:0000313" key="2">
    <source>
        <dbReference type="EMBL" id="RMB24179.1"/>
    </source>
</evidence>
<dbReference type="PANTHER" id="PTHR33608:SF6">
    <property type="entry name" value="BLL2464 PROTEIN"/>
    <property type="match status" value="1"/>
</dbReference>
<keyword evidence="4" id="KW-1185">Reference proteome</keyword>
<dbReference type="GeneID" id="38469996"/>
<dbReference type="EMBL" id="REFS01000002">
    <property type="protein sequence ID" value="RMB24179.1"/>
    <property type="molecule type" value="Genomic_DNA"/>
</dbReference>
<dbReference type="OrthoDB" id="31512at2157"/>
<dbReference type="PANTHER" id="PTHR33608">
    <property type="entry name" value="BLL2464 PROTEIN"/>
    <property type="match status" value="1"/>
</dbReference>
<reference evidence="2" key="3">
    <citation type="submission" date="2018-10" db="EMBL/GenBank/DDBJ databases">
        <authorList>
            <person name="Whitman W."/>
            <person name="Huntemann M."/>
            <person name="Clum A."/>
            <person name="Pillay M."/>
            <person name="Palaniappan K."/>
            <person name="Varghese N."/>
            <person name="Mikhailova N."/>
            <person name="Stamatis D."/>
            <person name="Reddy T."/>
            <person name="Daum C."/>
            <person name="Shapiro N."/>
            <person name="Ivanova N."/>
            <person name="Kyrpides N."/>
            <person name="Woyke T."/>
        </authorList>
    </citation>
    <scope>NUCLEOTIDE SEQUENCE</scope>
    <source>
        <strain evidence="2">CGMCC 1.10124</strain>
    </source>
</reference>
<evidence type="ECO:0000313" key="4">
    <source>
        <dbReference type="Proteomes" id="UP000282007"/>
    </source>
</evidence>
<gene>
    <name evidence="2" type="ORF">ATH50_1419</name>
    <name evidence="1" type="ORF">DU502_01880</name>
</gene>
<name>A0A3M0DX94_9EURY</name>
<organism evidence="2 3">
    <name type="scientific">Haloplanus aerogenes</name>
    <dbReference type="NCBI Taxonomy" id="660522"/>
    <lineage>
        <taxon>Archaea</taxon>
        <taxon>Methanobacteriati</taxon>
        <taxon>Methanobacteriota</taxon>
        <taxon>Stenosarchaea group</taxon>
        <taxon>Halobacteria</taxon>
        <taxon>Halobacteriales</taxon>
        <taxon>Haloferacaceae</taxon>
        <taxon>Haloplanus</taxon>
    </lineage>
</organism>
<dbReference type="KEGG" id="haer:DU502_01880"/>
<dbReference type="Proteomes" id="UP000277326">
    <property type="component" value="Unassembled WGS sequence"/>
</dbReference>
<evidence type="ECO:0000313" key="3">
    <source>
        <dbReference type="Proteomes" id="UP000277326"/>
    </source>
</evidence>
<dbReference type="EMBL" id="CP034145">
    <property type="protein sequence ID" value="AZH24198.1"/>
    <property type="molecule type" value="Genomic_DNA"/>
</dbReference>
<dbReference type="InterPro" id="IPR013783">
    <property type="entry name" value="Ig-like_fold"/>
</dbReference>